<evidence type="ECO:0000256" key="1">
    <source>
        <dbReference type="PROSITE-ProRule" id="PRU00169"/>
    </source>
</evidence>
<dbReference type="Proteomes" id="UP001501083">
    <property type="component" value="Unassembled WGS sequence"/>
</dbReference>
<evidence type="ECO:0000259" key="3">
    <source>
        <dbReference type="PROSITE" id="PS51832"/>
    </source>
</evidence>
<reference evidence="5" key="1">
    <citation type="journal article" date="2019" name="Int. J. Syst. Evol. Microbiol.">
        <title>The Global Catalogue of Microorganisms (GCM) 10K type strain sequencing project: providing services to taxonomists for standard genome sequencing and annotation.</title>
        <authorList>
            <consortium name="The Broad Institute Genomics Platform"/>
            <consortium name="The Broad Institute Genome Sequencing Center for Infectious Disease"/>
            <person name="Wu L."/>
            <person name="Ma J."/>
        </authorList>
    </citation>
    <scope>NUCLEOTIDE SEQUENCE [LARGE SCALE GENOMIC DNA]</scope>
    <source>
        <strain evidence="5">JCM 19212</strain>
    </source>
</reference>
<name>A0ABP9L8N0_9GAMM</name>
<sequence length="374" mass="41547">MGGIRFGKPTVLVVDDTPAIRIILQDMLEPTYRVLTAADGSAAMELLREETPDLILLDVVMPGHSGFEVCRWLKEKPATREVPVIFLTTLERVEDQAHGLELGAVDYITKPVHPLVLGTRVASHLRAKEAIDLQRDRETFLEREVSRRTQDMVRAQDVAILALTSLADTRDDETGSHSRRTQHFMRALAQQLKMHPRFVRHLDDATVELLVRSAPLHDIGKIGIPDQILRKPGRLTAEEYEVMKAHPAKGRDALQRAEDELGIDVPFLRIAKELAYGHHERWNGSGYPQGTSGDEIPVSARLMAIADVYDALTSRRAYKAGMPHEQAAAFIHERSGIDFDPDVVDAFVALGDKFEAITQHFAGEASRTAPGALA</sequence>
<dbReference type="InterPro" id="IPR037522">
    <property type="entry name" value="HD_GYP_dom"/>
</dbReference>
<dbReference type="SMART" id="SM00471">
    <property type="entry name" value="HDc"/>
    <property type="match status" value="1"/>
</dbReference>
<feature type="domain" description="HD-GYP" evidence="3">
    <location>
        <begin position="152"/>
        <end position="363"/>
    </location>
</feature>
<feature type="modified residue" description="4-aspartylphosphate" evidence="1">
    <location>
        <position position="58"/>
    </location>
</feature>
<comment type="caution">
    <text evidence="4">The sequence shown here is derived from an EMBL/GenBank/DDBJ whole genome shotgun (WGS) entry which is preliminary data.</text>
</comment>
<dbReference type="RefSeq" id="WP_158986549.1">
    <property type="nucleotide sequence ID" value="NZ_BAABKY010000002.1"/>
</dbReference>
<dbReference type="InterPro" id="IPR001789">
    <property type="entry name" value="Sig_transdc_resp-reg_receiver"/>
</dbReference>
<dbReference type="Pfam" id="PF13487">
    <property type="entry name" value="HD_5"/>
    <property type="match status" value="1"/>
</dbReference>
<dbReference type="Gene3D" id="3.40.50.2300">
    <property type="match status" value="1"/>
</dbReference>
<dbReference type="InterPro" id="IPR011006">
    <property type="entry name" value="CheY-like_superfamily"/>
</dbReference>
<proteinExistence type="predicted"/>
<dbReference type="SMART" id="SM00448">
    <property type="entry name" value="REC"/>
    <property type="match status" value="1"/>
</dbReference>
<dbReference type="SUPFAM" id="SSF109604">
    <property type="entry name" value="HD-domain/PDEase-like"/>
    <property type="match status" value="1"/>
</dbReference>
<evidence type="ECO:0000313" key="4">
    <source>
        <dbReference type="EMBL" id="GAA5073390.1"/>
    </source>
</evidence>
<dbReference type="PROSITE" id="PS51832">
    <property type="entry name" value="HD_GYP"/>
    <property type="match status" value="1"/>
</dbReference>
<keyword evidence="5" id="KW-1185">Reference proteome</keyword>
<organism evidence="4 5">
    <name type="scientific">Lysobacter panacisoli</name>
    <dbReference type="NCBI Taxonomy" id="1255263"/>
    <lineage>
        <taxon>Bacteria</taxon>
        <taxon>Pseudomonadati</taxon>
        <taxon>Pseudomonadota</taxon>
        <taxon>Gammaproteobacteria</taxon>
        <taxon>Lysobacterales</taxon>
        <taxon>Lysobacteraceae</taxon>
        <taxon>Lysobacter</taxon>
    </lineage>
</organism>
<evidence type="ECO:0000313" key="5">
    <source>
        <dbReference type="Proteomes" id="UP001501083"/>
    </source>
</evidence>
<dbReference type="Pfam" id="PF00072">
    <property type="entry name" value="Response_reg"/>
    <property type="match status" value="1"/>
</dbReference>
<evidence type="ECO:0000259" key="2">
    <source>
        <dbReference type="PROSITE" id="PS50110"/>
    </source>
</evidence>
<feature type="domain" description="Response regulatory" evidence="2">
    <location>
        <begin position="10"/>
        <end position="125"/>
    </location>
</feature>
<protein>
    <submittedName>
        <fullName evidence="4">Two-component system response regulator</fullName>
    </submittedName>
</protein>
<dbReference type="CDD" id="cd00077">
    <property type="entry name" value="HDc"/>
    <property type="match status" value="1"/>
</dbReference>
<accession>A0ABP9L8N0</accession>
<dbReference type="Gene3D" id="1.10.3210.10">
    <property type="entry name" value="Hypothetical protein af1432"/>
    <property type="match status" value="1"/>
</dbReference>
<dbReference type="PANTHER" id="PTHR45228">
    <property type="entry name" value="CYCLIC DI-GMP PHOSPHODIESTERASE TM_0186-RELATED"/>
    <property type="match status" value="1"/>
</dbReference>
<dbReference type="PANTHER" id="PTHR45228:SF5">
    <property type="entry name" value="CYCLIC DI-GMP PHOSPHODIESTERASE VC_1348-RELATED"/>
    <property type="match status" value="1"/>
</dbReference>
<dbReference type="InterPro" id="IPR052020">
    <property type="entry name" value="Cyclic_di-GMP/3'3'-cGAMP_PDE"/>
</dbReference>
<dbReference type="InterPro" id="IPR003607">
    <property type="entry name" value="HD/PDEase_dom"/>
</dbReference>
<gene>
    <name evidence="4" type="ORF">GCM10025759_14540</name>
</gene>
<dbReference type="EMBL" id="BAABKY010000002">
    <property type="protein sequence ID" value="GAA5073390.1"/>
    <property type="molecule type" value="Genomic_DNA"/>
</dbReference>
<dbReference type="SUPFAM" id="SSF52172">
    <property type="entry name" value="CheY-like"/>
    <property type="match status" value="1"/>
</dbReference>
<keyword evidence="1" id="KW-0597">Phosphoprotein</keyword>
<dbReference type="PROSITE" id="PS50110">
    <property type="entry name" value="RESPONSE_REGULATORY"/>
    <property type="match status" value="1"/>
</dbReference>